<comment type="subcellular location">
    <subcellularLocation>
        <location evidence="1">Plastid</location>
        <location evidence="1">Chloroplast inner membrane</location>
        <topology evidence="1">Multi-pass membrane protein</topology>
    </subcellularLocation>
    <subcellularLocation>
        <location evidence="7">Plastid</location>
        <location evidence="7">Chloroplast membrane</location>
        <topology evidence="7">Multi-pass membrane protein</topology>
    </subcellularLocation>
</comment>
<evidence type="ECO:0000256" key="3">
    <source>
        <dbReference type="ARBA" id="ARBA00022692"/>
    </source>
</evidence>
<dbReference type="PANTHER" id="PTHR33510">
    <property type="entry name" value="PROTEIN TIC 20-II, CHLOROPLASTIC"/>
    <property type="match status" value="1"/>
</dbReference>
<keyword evidence="3 7" id="KW-0812">Transmembrane</keyword>
<evidence type="ECO:0000313" key="9">
    <source>
        <dbReference type="Proteomes" id="UP001165090"/>
    </source>
</evidence>
<keyword evidence="5 7" id="KW-1133">Transmembrane helix</keyword>
<keyword evidence="7" id="KW-0150">Chloroplast</keyword>
<feature type="transmembrane region" description="Helical" evidence="7">
    <location>
        <begin position="214"/>
        <end position="236"/>
    </location>
</feature>
<evidence type="ECO:0000256" key="5">
    <source>
        <dbReference type="ARBA" id="ARBA00022989"/>
    </source>
</evidence>
<dbReference type="InterPro" id="IPR005691">
    <property type="entry name" value="Tic20"/>
</dbReference>
<keyword evidence="6 7" id="KW-0472">Membrane</keyword>
<protein>
    <recommendedName>
        <fullName evidence="7">Protein TIC 20</fullName>
    </recommendedName>
</protein>
<comment type="caution">
    <text evidence="8">The sequence shown here is derived from an EMBL/GenBank/DDBJ whole genome shotgun (WGS) entry which is preliminary data.</text>
</comment>
<dbReference type="Proteomes" id="UP001165090">
    <property type="component" value="Unassembled WGS sequence"/>
</dbReference>
<dbReference type="PANTHER" id="PTHR33510:SF9">
    <property type="entry name" value="HIT-TYPE ZINC FINGER FAMILY PROTEIN-RELATED"/>
    <property type="match status" value="1"/>
</dbReference>
<comment type="function">
    <text evidence="7">Involved in protein precursor import into chloroplasts.</text>
</comment>
<accession>A0ABQ5SE03</accession>
<feature type="transmembrane region" description="Helical" evidence="7">
    <location>
        <begin position="176"/>
        <end position="194"/>
    </location>
</feature>
<sequence>MQSALWQRAPFSGLLGQIKPTHSFQTCMPLRRSLRLGLEAQLRPCGGTSPGTLGGFGTASPLQRKPTQRKLVVTSSQSGGKAEDAEKQDWKFGRNEGPMAWPWKLMCAILYMLPWVDVTEKTVYFVERFPAFIWTEYFSEPFEHWYNIHEYAPLFIFFATYLGIVRNKKIPHVARYHVMMGVMLDIVAMILIVTEENLPTGVLWTPWSDLFYALMFWFIFLLVVYCLFFCFLGWYCEIPLISEGVYLQIEQAEQLGA</sequence>
<organism evidence="8 9">
    <name type="scientific">Volvox africanus</name>
    <dbReference type="NCBI Taxonomy" id="51714"/>
    <lineage>
        <taxon>Eukaryota</taxon>
        <taxon>Viridiplantae</taxon>
        <taxon>Chlorophyta</taxon>
        <taxon>core chlorophytes</taxon>
        <taxon>Chlorophyceae</taxon>
        <taxon>CS clade</taxon>
        <taxon>Chlamydomonadales</taxon>
        <taxon>Volvocaceae</taxon>
        <taxon>Volvox</taxon>
    </lineage>
</organism>
<feature type="transmembrane region" description="Helical" evidence="7">
    <location>
        <begin position="144"/>
        <end position="164"/>
    </location>
</feature>
<comment type="similarity">
    <text evidence="2 7">Belongs to the Tic20 family.</text>
</comment>
<dbReference type="EMBL" id="BSDZ01000079">
    <property type="protein sequence ID" value="GLI68145.1"/>
    <property type="molecule type" value="Genomic_DNA"/>
</dbReference>
<evidence type="ECO:0000256" key="6">
    <source>
        <dbReference type="ARBA" id="ARBA00023136"/>
    </source>
</evidence>
<gene>
    <name evidence="8" type="ORF">VaNZ11_012481</name>
</gene>
<proteinExistence type="inferred from homology"/>
<evidence type="ECO:0000256" key="2">
    <source>
        <dbReference type="ARBA" id="ARBA00009596"/>
    </source>
</evidence>
<evidence type="ECO:0000256" key="4">
    <source>
        <dbReference type="ARBA" id="ARBA00022780"/>
    </source>
</evidence>
<keyword evidence="7" id="KW-0934">Plastid</keyword>
<reference evidence="8 9" key="1">
    <citation type="journal article" date="2023" name="IScience">
        <title>Expanded male sex-determining region conserved during the evolution of homothallism in the green alga Volvox.</title>
        <authorList>
            <person name="Yamamoto K."/>
            <person name="Matsuzaki R."/>
            <person name="Mahakham W."/>
            <person name="Heman W."/>
            <person name="Sekimoto H."/>
            <person name="Kawachi M."/>
            <person name="Minakuchi Y."/>
            <person name="Toyoda A."/>
            <person name="Nozaki H."/>
        </authorList>
    </citation>
    <scope>NUCLEOTIDE SEQUENCE [LARGE SCALE GENOMIC DNA]</scope>
    <source>
        <strain evidence="8 9">NIES-4468</strain>
    </source>
</reference>
<evidence type="ECO:0000313" key="8">
    <source>
        <dbReference type="EMBL" id="GLI68145.1"/>
    </source>
</evidence>
<keyword evidence="9" id="KW-1185">Reference proteome</keyword>
<comment type="caution">
    <text evidence="7">Lacks conserved residue(s) required for the propagation of feature annotation.</text>
</comment>
<evidence type="ECO:0000256" key="1">
    <source>
        <dbReference type="ARBA" id="ARBA00004478"/>
    </source>
</evidence>
<dbReference type="Pfam" id="PF16166">
    <property type="entry name" value="TIC20"/>
    <property type="match status" value="1"/>
</dbReference>
<name>A0ABQ5SE03_9CHLO</name>
<evidence type="ECO:0000256" key="7">
    <source>
        <dbReference type="RuleBase" id="RU367003"/>
    </source>
</evidence>
<keyword evidence="4" id="KW-1001">Plastid inner membrane</keyword>